<gene>
    <name evidence="2" type="ORF">ARMGADRAFT_232916</name>
</gene>
<keyword evidence="3" id="KW-1185">Reference proteome</keyword>
<evidence type="ECO:0000313" key="3">
    <source>
        <dbReference type="Proteomes" id="UP000217790"/>
    </source>
</evidence>
<reference evidence="3" key="1">
    <citation type="journal article" date="2017" name="Nat. Ecol. Evol.">
        <title>Genome expansion and lineage-specific genetic innovations in the forest pathogenic fungi Armillaria.</title>
        <authorList>
            <person name="Sipos G."/>
            <person name="Prasanna A.N."/>
            <person name="Walter M.C."/>
            <person name="O'Connor E."/>
            <person name="Balint B."/>
            <person name="Krizsan K."/>
            <person name="Kiss B."/>
            <person name="Hess J."/>
            <person name="Varga T."/>
            <person name="Slot J."/>
            <person name="Riley R."/>
            <person name="Boka B."/>
            <person name="Rigling D."/>
            <person name="Barry K."/>
            <person name="Lee J."/>
            <person name="Mihaltcheva S."/>
            <person name="LaButti K."/>
            <person name="Lipzen A."/>
            <person name="Waldron R."/>
            <person name="Moloney N.M."/>
            <person name="Sperisen C."/>
            <person name="Kredics L."/>
            <person name="Vagvoelgyi C."/>
            <person name="Patrignani A."/>
            <person name="Fitzpatrick D."/>
            <person name="Nagy I."/>
            <person name="Doyle S."/>
            <person name="Anderson J.B."/>
            <person name="Grigoriev I.V."/>
            <person name="Gueldener U."/>
            <person name="Muensterkoetter M."/>
            <person name="Nagy L.G."/>
        </authorList>
    </citation>
    <scope>NUCLEOTIDE SEQUENCE [LARGE SCALE GENOMIC DNA]</scope>
    <source>
        <strain evidence="3">Ar21-2</strain>
    </source>
</reference>
<dbReference type="OMA" id="WWIVNDS"/>
<protein>
    <submittedName>
        <fullName evidence="2">Uncharacterized protein</fullName>
    </submittedName>
</protein>
<dbReference type="OrthoDB" id="2819838at2759"/>
<feature type="region of interest" description="Disordered" evidence="1">
    <location>
        <begin position="95"/>
        <end position="133"/>
    </location>
</feature>
<dbReference type="AlphaFoldDB" id="A0A2H3ETE1"/>
<accession>A0A2H3ETE1</accession>
<evidence type="ECO:0000256" key="1">
    <source>
        <dbReference type="SAM" id="MobiDB-lite"/>
    </source>
</evidence>
<evidence type="ECO:0000313" key="2">
    <source>
        <dbReference type="EMBL" id="PBL01937.1"/>
    </source>
</evidence>
<organism evidence="2 3">
    <name type="scientific">Armillaria gallica</name>
    <name type="common">Bulbous honey fungus</name>
    <name type="synonym">Armillaria bulbosa</name>
    <dbReference type="NCBI Taxonomy" id="47427"/>
    <lineage>
        <taxon>Eukaryota</taxon>
        <taxon>Fungi</taxon>
        <taxon>Dikarya</taxon>
        <taxon>Basidiomycota</taxon>
        <taxon>Agaricomycotina</taxon>
        <taxon>Agaricomycetes</taxon>
        <taxon>Agaricomycetidae</taxon>
        <taxon>Agaricales</taxon>
        <taxon>Marasmiineae</taxon>
        <taxon>Physalacriaceae</taxon>
        <taxon>Armillaria</taxon>
    </lineage>
</organism>
<name>A0A2H3ETE1_ARMGA</name>
<sequence>MRNTPSRIVNQSLPRRIKLFWKRLCAVFSTPRARKDSSPDATSNSDQNVVVIAPSDSHEEILYQNISDNGGPISEAIPDSLSELQLEQLSTSSVVVSQVGPADEHPSSQSSNASDDSESSWDPDSESKYKTLPQVTISATIETGQAESTIKVPMQRNYTGRRPVILSSLADIPCATLGVQGVLDRLNATLGTSHTFDTPSVLSVLGDCIVKNYDFGTAYGRLRGVWSRNNDCTIEDELRTREEEDKERRRKALVGNNLMKWAPPPRRIWDLCSNRVVAWWIVNDSASVWDEWPRPISHAWVDEKDRMDVWTPINGKEWPVPIPKDANLDLIRIEMLRLGVTYTWLDVLCLRQKGSPREDLRVEEWKLDVPTIGEVYMWARVVIYLSGLGRPLSLKEGDLESDRCWFRRAWTLQEVGYKRIVAGDTPDGPMHAKPVDDNGNYETEMLTSFHKQLEHMEENYGYYNAFCLFDTLADMQNRVSTNPVDRVAGLAFCLHAQRVYHESETPEDAWTALVNAISNRMRAKILFLYPGVGLGCKKWRPTWEQVMTEPLPEDVDCYGFVDRHDETDEDWYNCGPCIEQGFVQGLHAGSVEGVDRCGELVVKDADGKQHTFKIRVTHQFPIPEGAYTLLGDFWLWDREKARKFWVVGRSLPDRRFEKLSVIKIPDEEERKRLYQCGVVQWGLKIYLL</sequence>
<dbReference type="Proteomes" id="UP000217790">
    <property type="component" value="Unassembled WGS sequence"/>
</dbReference>
<dbReference type="EMBL" id="KZ293645">
    <property type="protein sequence ID" value="PBL01937.1"/>
    <property type="molecule type" value="Genomic_DNA"/>
</dbReference>
<feature type="compositionally biased region" description="Acidic residues" evidence="1">
    <location>
        <begin position="115"/>
        <end position="124"/>
    </location>
</feature>
<dbReference type="InParanoid" id="A0A2H3ETE1"/>
<proteinExistence type="predicted"/>